<proteinExistence type="predicted"/>
<dbReference type="EMBL" id="CP097506">
    <property type="protein sequence ID" value="URD98880.1"/>
    <property type="molecule type" value="Genomic_DNA"/>
</dbReference>
<sequence>MFAHNDIKRRALASLNPMASRTLVEAVAPSPTAGSHGESALAHVVQAREDPILGVRELSHPLPFILRVALLLLSLEHFSLHRFAYDEHCIELPQGRDIHEKTWAPDAIVLQTQKLVRSQQQTGEDIGDSLGERHGDHCADAAGMISCIPVWLWMRTSRKKPARLVMALERARAEETPIPPPDMSSPRSSFANLSFINSISDKRHHKDCDLMVSKVVLFTYFFEHIHYVCNSRFNSCSNATVVPEGCSLTPASLLNRDLGACSGGWPVALDPWLLKSILSSSSGPLSKVWLSSLLPELSDIPLPRTNRSRL</sequence>
<name>A0A9E7JZ08_9LILI</name>
<gene>
    <name evidence="1" type="ORF">MUK42_34900</name>
</gene>
<evidence type="ECO:0000313" key="2">
    <source>
        <dbReference type="Proteomes" id="UP001055439"/>
    </source>
</evidence>
<dbReference type="Proteomes" id="UP001055439">
    <property type="component" value="Chromosome 4"/>
</dbReference>
<protein>
    <submittedName>
        <fullName evidence="1">Uncharacterized protein</fullName>
    </submittedName>
</protein>
<evidence type="ECO:0000313" key="1">
    <source>
        <dbReference type="EMBL" id="URD98880.1"/>
    </source>
</evidence>
<accession>A0A9E7JZ08</accession>
<reference evidence="1" key="1">
    <citation type="submission" date="2022-05" db="EMBL/GenBank/DDBJ databases">
        <title>The Musa troglodytarum L. genome provides insights into the mechanism of non-climacteric behaviour and enrichment of carotenoids.</title>
        <authorList>
            <person name="Wang J."/>
        </authorList>
    </citation>
    <scope>NUCLEOTIDE SEQUENCE</scope>
    <source>
        <tissue evidence="1">Leaf</tissue>
    </source>
</reference>
<dbReference type="AlphaFoldDB" id="A0A9E7JZ08"/>
<organism evidence="1 2">
    <name type="scientific">Musa troglodytarum</name>
    <name type="common">fe'i banana</name>
    <dbReference type="NCBI Taxonomy" id="320322"/>
    <lineage>
        <taxon>Eukaryota</taxon>
        <taxon>Viridiplantae</taxon>
        <taxon>Streptophyta</taxon>
        <taxon>Embryophyta</taxon>
        <taxon>Tracheophyta</taxon>
        <taxon>Spermatophyta</taxon>
        <taxon>Magnoliopsida</taxon>
        <taxon>Liliopsida</taxon>
        <taxon>Zingiberales</taxon>
        <taxon>Musaceae</taxon>
        <taxon>Musa</taxon>
    </lineage>
</organism>
<keyword evidence="2" id="KW-1185">Reference proteome</keyword>